<dbReference type="InterPro" id="IPR051317">
    <property type="entry name" value="Gfo/Idh/MocA_oxidoreduct"/>
</dbReference>
<dbReference type="GO" id="GO:0000166">
    <property type="term" value="F:nucleotide binding"/>
    <property type="evidence" value="ECO:0007669"/>
    <property type="project" value="InterPro"/>
</dbReference>
<evidence type="ECO:0000313" key="3">
    <source>
        <dbReference type="EMBL" id="SFE06571.1"/>
    </source>
</evidence>
<name>A0A1I1XHA6_9ACTN</name>
<dbReference type="SUPFAM" id="SSF51735">
    <property type="entry name" value="NAD(P)-binding Rossmann-fold domains"/>
    <property type="match status" value="1"/>
</dbReference>
<dbReference type="OrthoDB" id="103047at2"/>
<dbReference type="PANTHER" id="PTHR43708">
    <property type="entry name" value="CONSERVED EXPRESSED OXIDOREDUCTASE (EUROFUNG)"/>
    <property type="match status" value="1"/>
</dbReference>
<accession>A0A1I1XHA6</accession>
<reference evidence="3 4" key="1">
    <citation type="submission" date="2016-10" db="EMBL/GenBank/DDBJ databases">
        <authorList>
            <person name="de Groot N.N."/>
        </authorList>
    </citation>
    <scope>NUCLEOTIDE SEQUENCE [LARGE SCALE GENOMIC DNA]</scope>
    <source>
        <strain evidence="3 4">CGMCC 4.3510</strain>
    </source>
</reference>
<sequence>MSTTGTTDLRLAVIGLGARGYLADLAHRPGRGARVVACVDPRPAAHDEARRRFGPGVGALTDHRALDPARIDAALVLAPDDLHEPIALDLLTAGIATFVEKPLAITTEGCDRILDTARTHGSRLYVGHNLRHAPFVTAMRDLIADGRIGTVTSIWCRHFVGHGGDYYFKDWHADRARSTGLLLQKGAHDLDVIHWLGGAPATHVSAFGTLGVYGGNPDRADPADRDGQLMPDWFDPGANWPPERQRGLHPVIDVEDLSVVNLRLANGVLATYQQCHYTPDYWRNYTVIGTRGRLENFGDLDGATIKVWNSRRSGYRADADLTVRVPVEEESGHGGADEAVVDEFLRYARDGGATVTSPTAARDAVAAGYAATRSLRAGGTLVEVPPAPDGW</sequence>
<dbReference type="InterPro" id="IPR036291">
    <property type="entry name" value="NAD(P)-bd_dom_sf"/>
</dbReference>
<feature type="domain" description="GFO/IDH/MocA-like oxidoreductase" evidence="2">
    <location>
        <begin position="137"/>
        <end position="295"/>
    </location>
</feature>
<evidence type="ECO:0000259" key="1">
    <source>
        <dbReference type="Pfam" id="PF01408"/>
    </source>
</evidence>
<dbReference type="InterPro" id="IPR055170">
    <property type="entry name" value="GFO_IDH_MocA-like_dom"/>
</dbReference>
<proteinExistence type="predicted"/>
<keyword evidence="4" id="KW-1185">Reference proteome</keyword>
<dbReference type="Gene3D" id="3.30.360.10">
    <property type="entry name" value="Dihydrodipicolinate Reductase, domain 2"/>
    <property type="match status" value="1"/>
</dbReference>
<organism evidence="3 4">
    <name type="scientific">Actinacidiphila alni</name>
    <dbReference type="NCBI Taxonomy" id="380248"/>
    <lineage>
        <taxon>Bacteria</taxon>
        <taxon>Bacillati</taxon>
        <taxon>Actinomycetota</taxon>
        <taxon>Actinomycetes</taxon>
        <taxon>Kitasatosporales</taxon>
        <taxon>Streptomycetaceae</taxon>
        <taxon>Actinacidiphila</taxon>
    </lineage>
</organism>
<dbReference type="InterPro" id="IPR000683">
    <property type="entry name" value="Gfo/Idh/MocA-like_OxRdtase_N"/>
</dbReference>
<dbReference type="Gene3D" id="3.40.50.720">
    <property type="entry name" value="NAD(P)-binding Rossmann-like Domain"/>
    <property type="match status" value="1"/>
</dbReference>
<dbReference type="Proteomes" id="UP000199323">
    <property type="component" value="Unassembled WGS sequence"/>
</dbReference>
<dbReference type="Pfam" id="PF22725">
    <property type="entry name" value="GFO_IDH_MocA_C3"/>
    <property type="match status" value="1"/>
</dbReference>
<dbReference type="AlphaFoldDB" id="A0A1I1XHA6"/>
<dbReference type="RefSeq" id="WP_093711510.1">
    <property type="nucleotide sequence ID" value="NZ_FONG01000001.1"/>
</dbReference>
<dbReference type="EMBL" id="FONG01000001">
    <property type="protein sequence ID" value="SFE06571.1"/>
    <property type="molecule type" value="Genomic_DNA"/>
</dbReference>
<evidence type="ECO:0000313" key="4">
    <source>
        <dbReference type="Proteomes" id="UP000199323"/>
    </source>
</evidence>
<dbReference type="STRING" id="380248.SAMN05216251_101377"/>
<dbReference type="PANTHER" id="PTHR43708:SF8">
    <property type="entry name" value="OXIDOREDUCTASE"/>
    <property type="match status" value="1"/>
</dbReference>
<dbReference type="Pfam" id="PF01408">
    <property type="entry name" value="GFO_IDH_MocA"/>
    <property type="match status" value="1"/>
</dbReference>
<gene>
    <name evidence="3" type="ORF">SAMN05216251_101377</name>
</gene>
<evidence type="ECO:0000259" key="2">
    <source>
        <dbReference type="Pfam" id="PF22725"/>
    </source>
</evidence>
<dbReference type="SUPFAM" id="SSF55347">
    <property type="entry name" value="Glyceraldehyde-3-phosphate dehydrogenase-like, C-terminal domain"/>
    <property type="match status" value="1"/>
</dbReference>
<feature type="domain" description="Gfo/Idh/MocA-like oxidoreductase N-terminal" evidence="1">
    <location>
        <begin position="10"/>
        <end position="128"/>
    </location>
</feature>
<protein>
    <submittedName>
        <fullName evidence="3">Predicted dehydrogenase</fullName>
    </submittedName>
</protein>